<keyword evidence="5 9" id="KW-1133">Transmembrane helix</keyword>
<protein>
    <submittedName>
        <fullName evidence="10">OLC1v1032339C1</fullName>
    </submittedName>
</protein>
<feature type="transmembrane region" description="Helical" evidence="9">
    <location>
        <begin position="144"/>
        <end position="164"/>
    </location>
</feature>
<evidence type="ECO:0000256" key="5">
    <source>
        <dbReference type="ARBA" id="ARBA00022989"/>
    </source>
</evidence>
<evidence type="ECO:0000256" key="6">
    <source>
        <dbReference type="ARBA" id="ARBA00023065"/>
    </source>
</evidence>
<evidence type="ECO:0000256" key="7">
    <source>
        <dbReference type="ARBA" id="ARBA00023136"/>
    </source>
</evidence>
<dbReference type="Pfam" id="PF11744">
    <property type="entry name" value="ALMT"/>
    <property type="match status" value="1"/>
</dbReference>
<name>A0AAV1CM76_OLDCO</name>
<gene>
    <name evidence="10" type="ORF">OLC1_LOCUS7043</name>
</gene>
<evidence type="ECO:0000256" key="8">
    <source>
        <dbReference type="ARBA" id="ARBA00023303"/>
    </source>
</evidence>
<keyword evidence="8" id="KW-0407">Ion channel</keyword>
<organism evidence="10 11">
    <name type="scientific">Oldenlandia corymbosa var. corymbosa</name>
    <dbReference type="NCBI Taxonomy" id="529605"/>
    <lineage>
        <taxon>Eukaryota</taxon>
        <taxon>Viridiplantae</taxon>
        <taxon>Streptophyta</taxon>
        <taxon>Embryophyta</taxon>
        <taxon>Tracheophyta</taxon>
        <taxon>Spermatophyta</taxon>
        <taxon>Magnoliopsida</taxon>
        <taxon>eudicotyledons</taxon>
        <taxon>Gunneridae</taxon>
        <taxon>Pentapetalae</taxon>
        <taxon>asterids</taxon>
        <taxon>lamiids</taxon>
        <taxon>Gentianales</taxon>
        <taxon>Rubiaceae</taxon>
        <taxon>Rubioideae</taxon>
        <taxon>Spermacoceae</taxon>
        <taxon>Hedyotis-Oldenlandia complex</taxon>
        <taxon>Oldenlandia</taxon>
    </lineage>
</organism>
<dbReference type="GO" id="GO:0016020">
    <property type="term" value="C:membrane"/>
    <property type="evidence" value="ECO:0007669"/>
    <property type="project" value="UniProtKB-SubCell"/>
</dbReference>
<accession>A0AAV1CM76</accession>
<comment type="subcellular location">
    <subcellularLocation>
        <location evidence="1">Membrane</location>
        <topology evidence="1">Multi-pass membrane protein</topology>
    </subcellularLocation>
</comment>
<keyword evidence="7 9" id="KW-0472">Membrane</keyword>
<dbReference type="GO" id="GO:0034220">
    <property type="term" value="P:monoatomic ion transmembrane transport"/>
    <property type="evidence" value="ECO:0007669"/>
    <property type="project" value="UniProtKB-KW"/>
</dbReference>
<dbReference type="AlphaFoldDB" id="A0AAV1CM76"/>
<feature type="transmembrane region" description="Helical" evidence="9">
    <location>
        <begin position="61"/>
        <end position="80"/>
    </location>
</feature>
<keyword evidence="3" id="KW-0813">Transport</keyword>
<dbReference type="EMBL" id="OX459119">
    <property type="protein sequence ID" value="CAI9096243.1"/>
    <property type="molecule type" value="Genomic_DNA"/>
</dbReference>
<keyword evidence="4 9" id="KW-0812">Transmembrane</keyword>
<dbReference type="PANTHER" id="PTHR31086">
    <property type="entry name" value="ALUMINUM-ACTIVATED MALATE TRANSPORTER 10"/>
    <property type="match status" value="1"/>
</dbReference>
<proteinExistence type="inferred from homology"/>
<sequence>MDDSRENLLSIPILEDYSAGERYGCSRCCMLPLDSLAKSYDYVNDFLKKALETGRSDPRKIIYGIKMGFALALASLLMFWEVSFTDLGQYSIWAIITVIVMFEYSIGSTFSKGFNRGLGTLGAGMLAFIWAEIAVQSGQRAKEVILISFFITGSIASYFKLYPSMAPYEYGYKVFIMTFCILMVAGNRSKHYTVAILTRLSLIALGGLICFIVNTSICPVWAGDDLRSLVVKNFEDLAASLEGCVDGYLKGVEYERIPSKIVMNQDSDDPLYKGYRSVLESKSKEQTLFGFAIWEPPHGRFKPCHWKSYVRLSNAVRHCAFTVMALHGCVMSEIQAPMEKRILFYNELKKVGAEGAKVLRKIGSKVEKMEKLGHEEDMLKKVHKAAEELQKIIDARSYQLVNTENWPIRRHPHEEDDDQEMEDQKNLLLKSHSETAVDLMRAKNLPATLHSSSYVFLKPSYEKQIPWPSPMTLDAIGLGKDDEIRTYESASAMSLATFASLLIEFVARIRHVVESFEDLCEKAEFKEPVHI</sequence>
<reference evidence="10" key="1">
    <citation type="submission" date="2023-03" db="EMBL/GenBank/DDBJ databases">
        <authorList>
            <person name="Julca I."/>
        </authorList>
    </citation>
    <scope>NUCLEOTIDE SEQUENCE</scope>
</reference>
<feature type="transmembrane region" description="Helical" evidence="9">
    <location>
        <begin position="200"/>
        <end position="222"/>
    </location>
</feature>
<dbReference type="GO" id="GO:0015743">
    <property type="term" value="P:malate transport"/>
    <property type="evidence" value="ECO:0007669"/>
    <property type="project" value="InterPro"/>
</dbReference>
<evidence type="ECO:0000256" key="3">
    <source>
        <dbReference type="ARBA" id="ARBA00022448"/>
    </source>
</evidence>
<evidence type="ECO:0000313" key="11">
    <source>
        <dbReference type="Proteomes" id="UP001161247"/>
    </source>
</evidence>
<evidence type="ECO:0000256" key="9">
    <source>
        <dbReference type="SAM" id="Phobius"/>
    </source>
</evidence>
<feature type="transmembrane region" description="Helical" evidence="9">
    <location>
        <begin position="92"/>
        <end position="111"/>
    </location>
</feature>
<feature type="transmembrane region" description="Helical" evidence="9">
    <location>
        <begin position="170"/>
        <end position="188"/>
    </location>
</feature>
<dbReference type="InterPro" id="IPR020966">
    <property type="entry name" value="ALMT"/>
</dbReference>
<keyword evidence="6" id="KW-0406">Ion transport</keyword>
<keyword evidence="11" id="KW-1185">Reference proteome</keyword>
<evidence type="ECO:0000256" key="1">
    <source>
        <dbReference type="ARBA" id="ARBA00004141"/>
    </source>
</evidence>
<evidence type="ECO:0000256" key="2">
    <source>
        <dbReference type="ARBA" id="ARBA00007079"/>
    </source>
</evidence>
<comment type="similarity">
    <text evidence="2">Belongs to the aromatic acid exporter (TC 2.A.85) family.</text>
</comment>
<dbReference type="Proteomes" id="UP001161247">
    <property type="component" value="Chromosome 2"/>
</dbReference>
<evidence type="ECO:0000313" key="10">
    <source>
        <dbReference type="EMBL" id="CAI9096243.1"/>
    </source>
</evidence>
<evidence type="ECO:0000256" key="4">
    <source>
        <dbReference type="ARBA" id="ARBA00022692"/>
    </source>
</evidence>